<sequence>MNATAIVEFRAHLLVASLIATLLQGLVIGGMLVLEMPEAWFTSSVFRAASICVVVAGVAVVRYVAAVAFWGAHRRGHLSLDAAGHNLIAISDMCPYAQLVLLHVRLNRRRYGVVV</sequence>
<proteinExistence type="predicted"/>
<keyword evidence="1" id="KW-1133">Transmembrane helix</keyword>
<dbReference type="Proteomes" id="UP000571554">
    <property type="component" value="Unassembled WGS sequence"/>
</dbReference>
<comment type="caution">
    <text evidence="2">The sequence shown here is derived from an EMBL/GenBank/DDBJ whole genome shotgun (WGS) entry which is preliminary data.</text>
</comment>
<dbReference type="RefSeq" id="WP_183732510.1">
    <property type="nucleotide sequence ID" value="NZ_JACHBW010000031.1"/>
</dbReference>
<evidence type="ECO:0000313" key="3">
    <source>
        <dbReference type="Proteomes" id="UP000571554"/>
    </source>
</evidence>
<keyword evidence="3" id="KW-1185">Reference proteome</keyword>
<keyword evidence="1" id="KW-0812">Transmembrane</keyword>
<accession>A0A7W9U698</accession>
<organism evidence="2 3">
    <name type="scientific">Paraburkholderia bannensis</name>
    <dbReference type="NCBI Taxonomy" id="765414"/>
    <lineage>
        <taxon>Bacteria</taxon>
        <taxon>Pseudomonadati</taxon>
        <taxon>Pseudomonadota</taxon>
        <taxon>Betaproteobacteria</taxon>
        <taxon>Burkholderiales</taxon>
        <taxon>Burkholderiaceae</taxon>
        <taxon>Paraburkholderia</taxon>
    </lineage>
</organism>
<reference evidence="2 3" key="1">
    <citation type="submission" date="2020-08" db="EMBL/GenBank/DDBJ databases">
        <title>Above-ground endophytic microbial communities from plants in different locations in the United States.</title>
        <authorList>
            <person name="Frank C."/>
        </authorList>
    </citation>
    <scope>NUCLEOTIDE SEQUENCE [LARGE SCALE GENOMIC DNA]</scope>
    <source>
        <strain evidence="2 3">WP4_2_2</strain>
    </source>
</reference>
<evidence type="ECO:0000313" key="2">
    <source>
        <dbReference type="EMBL" id="MBB6106750.1"/>
    </source>
</evidence>
<keyword evidence="1" id="KW-0472">Membrane</keyword>
<feature type="transmembrane region" description="Helical" evidence="1">
    <location>
        <begin position="12"/>
        <end position="34"/>
    </location>
</feature>
<name>A0A7W9U698_9BURK</name>
<evidence type="ECO:0000256" key="1">
    <source>
        <dbReference type="SAM" id="Phobius"/>
    </source>
</evidence>
<dbReference type="EMBL" id="JACHBW010000031">
    <property type="protein sequence ID" value="MBB6106750.1"/>
    <property type="molecule type" value="Genomic_DNA"/>
</dbReference>
<protein>
    <submittedName>
        <fullName evidence="2">Uncharacterized protein</fullName>
    </submittedName>
</protein>
<dbReference type="AlphaFoldDB" id="A0A7W9U698"/>
<gene>
    <name evidence="2" type="ORF">F4827_006626</name>
</gene>
<feature type="transmembrane region" description="Helical" evidence="1">
    <location>
        <begin position="46"/>
        <end position="70"/>
    </location>
</feature>